<dbReference type="EMBL" id="SLXO01000010">
    <property type="protein sequence ID" value="TCP31939.1"/>
    <property type="molecule type" value="Genomic_DNA"/>
</dbReference>
<proteinExistence type="predicted"/>
<dbReference type="Proteomes" id="UP000295399">
    <property type="component" value="Unassembled WGS sequence"/>
</dbReference>
<name>A0A4R2PA54_RHOSA</name>
<organism evidence="1 2">
    <name type="scientific">Rhodothalassium salexigens DSM 2132</name>
    <dbReference type="NCBI Taxonomy" id="1188247"/>
    <lineage>
        <taxon>Bacteria</taxon>
        <taxon>Pseudomonadati</taxon>
        <taxon>Pseudomonadota</taxon>
        <taxon>Alphaproteobacteria</taxon>
        <taxon>Rhodothalassiales</taxon>
        <taxon>Rhodothalassiaceae</taxon>
        <taxon>Rhodothalassium</taxon>
    </lineage>
</organism>
<accession>A0A4R2PA54</accession>
<keyword evidence="2" id="KW-1185">Reference proteome</keyword>
<reference evidence="1 2" key="1">
    <citation type="submission" date="2019-03" db="EMBL/GenBank/DDBJ databases">
        <title>Genomic Encyclopedia of Type Strains, Phase IV (KMG-IV): sequencing the most valuable type-strain genomes for metagenomic binning, comparative biology and taxonomic classification.</title>
        <authorList>
            <person name="Goeker M."/>
        </authorList>
    </citation>
    <scope>NUCLEOTIDE SEQUENCE [LARGE SCALE GENOMIC DNA]</scope>
    <source>
        <strain evidence="1 2">DSM 2132</strain>
    </source>
</reference>
<comment type="caution">
    <text evidence="1">The sequence shown here is derived from an EMBL/GenBank/DDBJ whole genome shotgun (WGS) entry which is preliminary data.</text>
</comment>
<evidence type="ECO:0000313" key="2">
    <source>
        <dbReference type="Proteomes" id="UP000295399"/>
    </source>
</evidence>
<dbReference type="InParanoid" id="A0A4R2PA54"/>
<gene>
    <name evidence="1" type="ORF">EV659_11015</name>
</gene>
<dbReference type="AlphaFoldDB" id="A0A4R2PA54"/>
<evidence type="ECO:0000313" key="1">
    <source>
        <dbReference type="EMBL" id="TCP31939.1"/>
    </source>
</evidence>
<protein>
    <submittedName>
        <fullName evidence="1">Uncharacterized protein</fullName>
    </submittedName>
</protein>
<sequence length="260" mass="30635">MDIEPSINREFARHIDRILIRSYFYARFDDEPKRKKPSGWKRYLGQFCTYEDLHSEAGKDSLRRYLCEEFGFSYESASDMSQGVDADDLEKLKDKIISVRKGPARDKEKEEILSFNDALHVLRVYAKRRELGEAKKPNPYGYRTWWLTHETLVRRATSETIKENGAQYMMRPEFLLNFIALSPSTEDVRKSFGTVFPTLLGVKLSNRMRDDVFKDVVKKVKESYEISEARARATVGELSDKLKGDFFKRYESELREQRRH</sequence>